<evidence type="ECO:0008006" key="3">
    <source>
        <dbReference type="Google" id="ProtNLM"/>
    </source>
</evidence>
<dbReference type="RefSeq" id="WP_002641521.1">
    <property type="nucleotide sequence ID" value="NZ_CP019448.1"/>
</dbReference>
<proteinExistence type="predicted"/>
<organism evidence="1 2">
    <name type="scientific">Simonsiella muelleri ATCC 29453</name>
    <dbReference type="NCBI Taxonomy" id="641147"/>
    <lineage>
        <taxon>Bacteria</taxon>
        <taxon>Pseudomonadati</taxon>
        <taxon>Pseudomonadota</taxon>
        <taxon>Betaproteobacteria</taxon>
        <taxon>Neisseriales</taxon>
        <taxon>Neisseriaceae</taxon>
        <taxon>Simonsiella</taxon>
    </lineage>
</organism>
<comment type="caution">
    <text evidence="1">The sequence shown here is derived from an EMBL/GenBank/DDBJ whole genome shotgun (WGS) entry which is preliminary data.</text>
</comment>
<dbReference type="AlphaFoldDB" id="V9HM18"/>
<dbReference type="Pfam" id="PF10122">
    <property type="entry name" value="Zn_ribbon_Com"/>
    <property type="match status" value="1"/>
</dbReference>
<dbReference type="OrthoDB" id="5460091at2"/>
<sequence>MTNCEQALRCQNCNKKLAMAMGAFTISIKCTRCKSLNLFKF</sequence>
<dbReference type="HOGENOM" id="CLU_3276692_0_0_4"/>
<dbReference type="Proteomes" id="UP000017813">
    <property type="component" value="Unassembled WGS sequence"/>
</dbReference>
<gene>
    <name evidence="1" type="ORF">HMPREF9021_00738</name>
</gene>
<protein>
    <recommendedName>
        <fullName evidence="3">Com family DNA-binding transcriptional regulator</fullName>
    </recommendedName>
</protein>
<name>V9HM18_9NEIS</name>
<dbReference type="STRING" id="641147.HMPREF9021_00738"/>
<evidence type="ECO:0000313" key="1">
    <source>
        <dbReference type="EMBL" id="EFG31468.1"/>
    </source>
</evidence>
<accession>V9HM18</accession>
<reference evidence="1 2" key="2">
    <citation type="submission" date="2011-10" db="EMBL/GenBank/DDBJ databases">
        <title>The Genome Sequence of Simonsiella muelleri ATCC 29453.</title>
        <authorList>
            <consortium name="The Broad Institute Genome Sequencing Platform"/>
            <consortium name="The Broad Institute Genome Sequencing Center for Infectious Disease"/>
            <person name="Earl A."/>
            <person name="Ward D."/>
            <person name="Feldgarden M."/>
            <person name="Gevers D."/>
            <person name="Izard J."/>
            <person name="Baranova O.V."/>
            <person name="Blanton J.M."/>
            <person name="Tanner A.C."/>
            <person name="Dewhirst F."/>
            <person name="Young S.K."/>
            <person name="Zeng Q."/>
            <person name="Gargeya S."/>
            <person name="Fitzgerald M."/>
            <person name="Haas B."/>
            <person name="Abouelleil A."/>
            <person name="Alvarado L."/>
            <person name="Arachchi H.M."/>
            <person name="Berlin A."/>
            <person name="Brown A."/>
            <person name="Chapman S.B."/>
            <person name="Chen Z."/>
            <person name="Dunbar C."/>
            <person name="Freedman E."/>
            <person name="Gearin G."/>
            <person name="Goldberg J."/>
            <person name="Griggs A."/>
            <person name="Gujja S."/>
            <person name="Heiman D."/>
            <person name="Howarth C."/>
            <person name="Larson L."/>
            <person name="Lui A."/>
            <person name="MacDonald P.J.P."/>
            <person name="Montmayeur A."/>
            <person name="Murphy C."/>
            <person name="Neiman D."/>
            <person name="Pearson M."/>
            <person name="Priest M."/>
            <person name="Roberts A."/>
            <person name="Saif S."/>
            <person name="Shea T."/>
            <person name="Shenoy N."/>
            <person name="Sisk P."/>
            <person name="Stolte C."/>
            <person name="Sykes S."/>
            <person name="Wortman J."/>
            <person name="Nusbaum C."/>
            <person name="Birren B."/>
        </authorList>
    </citation>
    <scope>NUCLEOTIDE SEQUENCE [LARGE SCALE GENOMIC DNA]</scope>
    <source>
        <strain evidence="1 2">ATCC 29453</strain>
    </source>
</reference>
<reference evidence="1 2" key="1">
    <citation type="submission" date="2010-03" db="EMBL/GenBank/DDBJ databases">
        <authorList>
            <consortium name="The Broad Institute Genome Sequencing Platform"/>
            <person name="Ward D."/>
            <person name="Earl A."/>
            <person name="Feldgarden M."/>
            <person name="Gevers D."/>
            <person name="Young S."/>
            <person name="Zeng Q."/>
            <person name="Koehrsen M."/>
            <person name="Alvarado L."/>
            <person name="Berlin A.M."/>
            <person name="Borenstein D."/>
            <person name="Chapman S.B."/>
            <person name="Chen Z."/>
            <person name="Engels R."/>
            <person name="Freedman E."/>
            <person name="Gellesch M."/>
            <person name="Goldberg J."/>
            <person name="Griggs A."/>
            <person name="Gujja S."/>
            <person name="Heilman E.R."/>
            <person name="Heiman D.I."/>
            <person name="Hepburn T.A."/>
            <person name="Howarth C."/>
            <person name="Jen D."/>
            <person name="Larson L."/>
            <person name="Mehta T."/>
            <person name="Park D."/>
            <person name="Pearson M."/>
            <person name="Richards J."/>
            <person name="Roberts A."/>
            <person name="Saif S."/>
            <person name="Shea T.D."/>
            <person name="Shenoy N."/>
            <person name="Sisk P."/>
            <person name="Stolte C."/>
            <person name="Sykes S.N."/>
            <person name="Walk T."/>
            <person name="White J."/>
            <person name="Yandava C."/>
            <person name="Izard J."/>
            <person name="Baranova O.V."/>
            <person name="Blanton J.M."/>
            <person name="Tanner A.C."/>
            <person name="Dewhirst F."/>
            <person name="Haas B."/>
            <person name="Nusbaum C."/>
            <person name="Birren B."/>
        </authorList>
    </citation>
    <scope>NUCLEOTIDE SEQUENCE [LARGE SCALE GENOMIC DNA]</scope>
    <source>
        <strain evidence="1 2">ATCC 29453</strain>
    </source>
</reference>
<evidence type="ECO:0000313" key="2">
    <source>
        <dbReference type="Proteomes" id="UP000017813"/>
    </source>
</evidence>
<dbReference type="EMBL" id="ADCY02000011">
    <property type="protein sequence ID" value="EFG31468.1"/>
    <property type="molecule type" value="Genomic_DNA"/>
</dbReference>
<keyword evidence="2" id="KW-1185">Reference proteome</keyword>
<dbReference type="InterPro" id="IPR019294">
    <property type="entry name" value="Translation_reg_Com"/>
</dbReference>